<feature type="transmembrane region" description="Helical" evidence="8">
    <location>
        <begin position="216"/>
        <end position="235"/>
    </location>
</feature>
<feature type="transmembrane region" description="Helical" evidence="8">
    <location>
        <begin position="509"/>
        <end position="530"/>
    </location>
</feature>
<evidence type="ECO:0000313" key="10">
    <source>
        <dbReference type="Proteomes" id="UP001465755"/>
    </source>
</evidence>
<dbReference type="CDD" id="cd11476">
    <property type="entry name" value="SLC5sbd_DUR3"/>
    <property type="match status" value="1"/>
</dbReference>
<dbReference type="EMBL" id="JALJOQ010000292">
    <property type="protein sequence ID" value="KAK9785769.1"/>
    <property type="molecule type" value="Genomic_DNA"/>
</dbReference>
<feature type="transmembrane region" description="Helical" evidence="8">
    <location>
        <begin position="367"/>
        <end position="392"/>
    </location>
</feature>
<feature type="transmembrane region" description="Helical" evidence="8">
    <location>
        <begin position="156"/>
        <end position="174"/>
    </location>
</feature>
<evidence type="ECO:0000256" key="4">
    <source>
        <dbReference type="ARBA" id="ARBA00022692"/>
    </source>
</evidence>
<keyword evidence="4 8" id="KW-0812">Transmembrane</keyword>
<keyword evidence="5 8" id="KW-1133">Transmembrane helix</keyword>
<feature type="transmembrane region" description="Helical" evidence="8">
    <location>
        <begin position="441"/>
        <end position="462"/>
    </location>
</feature>
<dbReference type="Pfam" id="PF00474">
    <property type="entry name" value="SSF"/>
    <property type="match status" value="1"/>
</dbReference>
<protein>
    <submittedName>
        <fullName evidence="9">Uncharacterized protein</fullName>
    </submittedName>
</protein>
<dbReference type="InterPro" id="IPR001734">
    <property type="entry name" value="Na/solute_symporter"/>
</dbReference>
<dbReference type="AlphaFoldDB" id="A0AAW1NFT1"/>
<sequence>MANPQNLTNIFGLHQFDGRSSFFGNYTPLGQGVGYGIVCGAGVAFGALTTFLVFLHSRYGGVKYDSEQFNTAGRSVKSGLLACDTVSHWCWPTTLLQSSVYVYKSGIVGGYWYSQGSLVAMAIFGTVAAEIKRKAPNAHTVLEIVKVRWGVPAHLIFMYFCLLCNVLISSQIILATSQVVFNLTGMSIYAACLLTPVAIMLYVATGGLTATFLSSYLHTVIIFVVLVMMASRVYFSDHGPLGSLNLVYERLSYLATVRPLSGNRHGSYLTMFSLNGVWFGLIGFFNSFSIMFPDQAFWQSAVAAKPSASYRGFLWGCIMWMAVPLTLATSMGLASLALDLPLTLQEVNEGLVPAAAALQLWGNAGGVLWVIILFMSVTSAGAAEMIAVSTILSYDLYRGYFRPKAQGPEMLLVSRIFVVLFGFAMGGLAILFNHVGISLNYIFFVAGILLLAGAPPLMLLLLWDRLTAAAAITAAIGGQAAAICGWLVATHEIYGELTLNTTSNFGPTLAGELCGFFTLLVLCFVVSLAFPEKPYDWSGTRSIQVLDDADAKIRQLNQDDERDMATALRTLWLWAGPLSFIIVIAWPLLALPAGVFSLSYFKFWCILTFIWGVIALGVCALLPLWESRGNLFHVITNGRHRQDEVAAEPNVDDIRFEVQEEHYTGKPSTVIPEQLPKCAP</sequence>
<dbReference type="Proteomes" id="UP001465755">
    <property type="component" value="Unassembled WGS sequence"/>
</dbReference>
<feature type="transmembrane region" description="Helical" evidence="8">
    <location>
        <begin position="601"/>
        <end position="625"/>
    </location>
</feature>
<feature type="transmembrane region" description="Helical" evidence="8">
    <location>
        <begin position="186"/>
        <end position="204"/>
    </location>
</feature>
<name>A0AAW1NFT1_9CHLO</name>
<feature type="transmembrane region" description="Helical" evidence="8">
    <location>
        <begin position="33"/>
        <end position="55"/>
    </location>
</feature>
<keyword evidence="10" id="KW-1185">Reference proteome</keyword>
<evidence type="ECO:0000256" key="7">
    <source>
        <dbReference type="RuleBase" id="RU362091"/>
    </source>
</evidence>
<feature type="transmembrane region" description="Helical" evidence="8">
    <location>
        <begin position="412"/>
        <end position="435"/>
    </location>
</feature>
<reference evidence="9 10" key="1">
    <citation type="journal article" date="2024" name="Nat. Commun.">
        <title>Phylogenomics reveals the evolutionary origins of lichenization in chlorophyte algae.</title>
        <authorList>
            <person name="Puginier C."/>
            <person name="Libourel C."/>
            <person name="Otte J."/>
            <person name="Skaloud P."/>
            <person name="Haon M."/>
            <person name="Grisel S."/>
            <person name="Petersen M."/>
            <person name="Berrin J.G."/>
            <person name="Delaux P.M."/>
            <person name="Dal Grande F."/>
            <person name="Keller J."/>
        </authorList>
    </citation>
    <scope>NUCLEOTIDE SEQUENCE [LARGE SCALE GENOMIC DNA]</scope>
    <source>
        <strain evidence="9 10">SAG 2036</strain>
    </source>
</reference>
<dbReference type="PROSITE" id="PS50283">
    <property type="entry name" value="NA_SOLUT_SYMP_3"/>
    <property type="match status" value="1"/>
</dbReference>
<accession>A0AAW1NFT1</accession>
<evidence type="ECO:0000313" key="9">
    <source>
        <dbReference type="EMBL" id="KAK9785769.1"/>
    </source>
</evidence>
<keyword evidence="6 8" id="KW-0472">Membrane</keyword>
<comment type="similarity">
    <text evidence="2 7">Belongs to the sodium:solute symporter (SSF) (TC 2.A.21) family.</text>
</comment>
<evidence type="ECO:0000256" key="5">
    <source>
        <dbReference type="ARBA" id="ARBA00022989"/>
    </source>
</evidence>
<comment type="caution">
    <text evidence="9">The sequence shown here is derived from an EMBL/GenBank/DDBJ whole genome shotgun (WGS) entry which is preliminary data.</text>
</comment>
<organism evidence="9 10">
    <name type="scientific">Symbiochloris irregularis</name>
    <dbReference type="NCBI Taxonomy" id="706552"/>
    <lineage>
        <taxon>Eukaryota</taxon>
        <taxon>Viridiplantae</taxon>
        <taxon>Chlorophyta</taxon>
        <taxon>core chlorophytes</taxon>
        <taxon>Trebouxiophyceae</taxon>
        <taxon>Trebouxiales</taxon>
        <taxon>Trebouxiaceae</taxon>
        <taxon>Symbiochloris</taxon>
    </lineage>
</organism>
<evidence type="ECO:0000256" key="1">
    <source>
        <dbReference type="ARBA" id="ARBA00004141"/>
    </source>
</evidence>
<dbReference type="GO" id="GO:0005886">
    <property type="term" value="C:plasma membrane"/>
    <property type="evidence" value="ECO:0007669"/>
    <property type="project" value="TreeGrafter"/>
</dbReference>
<dbReference type="PANTHER" id="PTHR46154:SF4">
    <property type="entry name" value="UREA ACTIVE TRANSPORTER"/>
    <property type="match status" value="1"/>
</dbReference>
<proteinExistence type="inferred from homology"/>
<feature type="transmembrane region" description="Helical" evidence="8">
    <location>
        <begin position="313"/>
        <end position="338"/>
    </location>
</feature>
<evidence type="ECO:0000256" key="8">
    <source>
        <dbReference type="SAM" id="Phobius"/>
    </source>
</evidence>
<evidence type="ECO:0000256" key="6">
    <source>
        <dbReference type="ARBA" id="ARBA00023136"/>
    </source>
</evidence>
<dbReference type="Gene3D" id="1.20.1730.10">
    <property type="entry name" value="Sodium/glucose cotransporter"/>
    <property type="match status" value="1"/>
</dbReference>
<dbReference type="GO" id="GO:0015204">
    <property type="term" value="F:urea transmembrane transporter activity"/>
    <property type="evidence" value="ECO:0007669"/>
    <property type="project" value="InterPro"/>
</dbReference>
<dbReference type="InterPro" id="IPR038377">
    <property type="entry name" value="Na/Glc_symporter_sf"/>
</dbReference>
<feature type="transmembrane region" description="Helical" evidence="8">
    <location>
        <begin position="268"/>
        <end position="292"/>
    </location>
</feature>
<gene>
    <name evidence="9" type="ORF">WJX73_001272</name>
</gene>
<feature type="transmembrane region" description="Helical" evidence="8">
    <location>
        <begin position="571"/>
        <end position="589"/>
    </location>
</feature>
<feature type="transmembrane region" description="Helical" evidence="8">
    <location>
        <begin position="469"/>
        <end position="489"/>
    </location>
</feature>
<comment type="subcellular location">
    <subcellularLocation>
        <location evidence="1">Membrane</location>
        <topology evidence="1">Multi-pass membrane protein</topology>
    </subcellularLocation>
</comment>
<dbReference type="InterPro" id="IPR031155">
    <property type="entry name" value="DUR"/>
</dbReference>
<dbReference type="PANTHER" id="PTHR46154">
    <property type="match status" value="1"/>
</dbReference>
<evidence type="ECO:0000256" key="3">
    <source>
        <dbReference type="ARBA" id="ARBA00022448"/>
    </source>
</evidence>
<evidence type="ECO:0000256" key="2">
    <source>
        <dbReference type="ARBA" id="ARBA00006434"/>
    </source>
</evidence>
<keyword evidence="3" id="KW-0813">Transport</keyword>